<sequence>MISNSIQSNHDVRAHSVVLDRVPPPPTPPRHGRRRLRTRLASNRLLLFMTSRRNCDRALIRARSAERSLPLDLPIEFPLSHPSSAARLGCIRSISRRRDVILDGHL</sequence>
<keyword evidence="3" id="KW-1185">Reference proteome</keyword>
<gene>
    <name evidence="2" type="ORF">EVAR_41358_1</name>
</gene>
<proteinExistence type="predicted"/>
<comment type="caution">
    <text evidence="2">The sequence shown here is derived from an EMBL/GenBank/DDBJ whole genome shotgun (WGS) entry which is preliminary data.</text>
</comment>
<organism evidence="2 3">
    <name type="scientific">Eumeta variegata</name>
    <name type="common">Bagworm moth</name>
    <name type="synonym">Eumeta japonica</name>
    <dbReference type="NCBI Taxonomy" id="151549"/>
    <lineage>
        <taxon>Eukaryota</taxon>
        <taxon>Metazoa</taxon>
        <taxon>Ecdysozoa</taxon>
        <taxon>Arthropoda</taxon>
        <taxon>Hexapoda</taxon>
        <taxon>Insecta</taxon>
        <taxon>Pterygota</taxon>
        <taxon>Neoptera</taxon>
        <taxon>Endopterygota</taxon>
        <taxon>Lepidoptera</taxon>
        <taxon>Glossata</taxon>
        <taxon>Ditrysia</taxon>
        <taxon>Tineoidea</taxon>
        <taxon>Psychidae</taxon>
        <taxon>Oiketicinae</taxon>
        <taxon>Eumeta</taxon>
    </lineage>
</organism>
<evidence type="ECO:0000313" key="2">
    <source>
        <dbReference type="EMBL" id="GBP64943.1"/>
    </source>
</evidence>
<name>A0A4C1XPH0_EUMVA</name>
<reference evidence="2 3" key="1">
    <citation type="journal article" date="2019" name="Commun. Biol.">
        <title>The bagworm genome reveals a unique fibroin gene that provides high tensile strength.</title>
        <authorList>
            <person name="Kono N."/>
            <person name="Nakamura H."/>
            <person name="Ohtoshi R."/>
            <person name="Tomita M."/>
            <person name="Numata K."/>
            <person name="Arakawa K."/>
        </authorList>
    </citation>
    <scope>NUCLEOTIDE SEQUENCE [LARGE SCALE GENOMIC DNA]</scope>
</reference>
<dbReference type="EMBL" id="BGZK01000914">
    <property type="protein sequence ID" value="GBP64943.1"/>
    <property type="molecule type" value="Genomic_DNA"/>
</dbReference>
<evidence type="ECO:0000313" key="3">
    <source>
        <dbReference type="Proteomes" id="UP000299102"/>
    </source>
</evidence>
<protein>
    <submittedName>
        <fullName evidence="2">Uncharacterized protein</fullName>
    </submittedName>
</protein>
<dbReference type="AlphaFoldDB" id="A0A4C1XPH0"/>
<feature type="region of interest" description="Disordered" evidence="1">
    <location>
        <begin position="1"/>
        <end position="35"/>
    </location>
</feature>
<evidence type="ECO:0000256" key="1">
    <source>
        <dbReference type="SAM" id="MobiDB-lite"/>
    </source>
</evidence>
<dbReference type="Proteomes" id="UP000299102">
    <property type="component" value="Unassembled WGS sequence"/>
</dbReference>
<accession>A0A4C1XPH0</accession>